<sequence length="141" mass="16101">MLMFIEVAIARSLLSIRFPVKSLESLRQKQKTLLKHAWHLGMGVPHDIDRILKDVMESTTFQVEGIMRIVKDSRAFAAKDQQKGSCSPCILSAYRAPTYLAFTAHRASYIGTFSKRPISRIFQCWDADMREREEAPADDIP</sequence>
<dbReference type="AlphaFoldDB" id="A0A9P5D7D1"/>
<keyword evidence="2" id="KW-1185">Reference proteome</keyword>
<protein>
    <submittedName>
        <fullName evidence="1">Uncharacterized protein</fullName>
    </submittedName>
</protein>
<dbReference type="OrthoDB" id="5952526at2759"/>
<organism evidence="1 2">
    <name type="scientific">Geosmithia morbida</name>
    <dbReference type="NCBI Taxonomy" id="1094350"/>
    <lineage>
        <taxon>Eukaryota</taxon>
        <taxon>Fungi</taxon>
        <taxon>Dikarya</taxon>
        <taxon>Ascomycota</taxon>
        <taxon>Pezizomycotina</taxon>
        <taxon>Sordariomycetes</taxon>
        <taxon>Hypocreomycetidae</taxon>
        <taxon>Hypocreales</taxon>
        <taxon>Bionectriaceae</taxon>
        <taxon>Geosmithia</taxon>
    </lineage>
</organism>
<reference evidence="1" key="1">
    <citation type="submission" date="2020-03" db="EMBL/GenBank/DDBJ databases">
        <title>Site-based positive gene gene selection in Geosmithia morbida across the United States reveals a broad range of putative effectors and factors for local host and environmental adapation.</title>
        <authorList>
            <person name="Onufrak A."/>
            <person name="Murdoch R.W."/>
            <person name="Gazis R."/>
            <person name="Huff M."/>
            <person name="Staton M."/>
            <person name="Klingeman W."/>
            <person name="Hadziabdic D."/>
        </authorList>
    </citation>
    <scope>NUCLEOTIDE SEQUENCE</scope>
    <source>
        <strain evidence="1">1262</strain>
    </source>
</reference>
<accession>A0A9P5D7D1</accession>
<dbReference type="EMBL" id="JAANYQ010000001">
    <property type="protein sequence ID" value="KAF4126511.1"/>
    <property type="molecule type" value="Genomic_DNA"/>
</dbReference>
<dbReference type="Proteomes" id="UP000749293">
    <property type="component" value="Unassembled WGS sequence"/>
</dbReference>
<comment type="caution">
    <text evidence="1">The sequence shown here is derived from an EMBL/GenBank/DDBJ whole genome shotgun (WGS) entry which is preliminary data.</text>
</comment>
<proteinExistence type="predicted"/>
<evidence type="ECO:0000313" key="1">
    <source>
        <dbReference type="EMBL" id="KAF4126511.1"/>
    </source>
</evidence>
<dbReference type="RefSeq" id="XP_035325163.1">
    <property type="nucleotide sequence ID" value="XM_035462233.1"/>
</dbReference>
<gene>
    <name evidence="1" type="ORF">GMORB2_0247</name>
</gene>
<dbReference type="GeneID" id="55966477"/>
<evidence type="ECO:0000313" key="2">
    <source>
        <dbReference type="Proteomes" id="UP000749293"/>
    </source>
</evidence>
<name>A0A9P5D7D1_9HYPO</name>